<sequence>MNERSTESRFSPSEYAARLGLEQIKSERGPATTDHRPEQEFSKLAEDIRSYLAAPRGSTEEERRQHNERLNRAVLGFRQEREEVLAMITDRLIRHRVHQIAGYNHPYPTLAEALFAEVIGLNVLELVLLHKEGLEEIQVVGTQIFEVKGGHAAPSSYSFDNVHDVERIQQNLVLYNNDRINPRKRWAEVMLSDGSRVTMTGFGFTSEPTLTLRFYTVRHFDLRALCSPEVQTMNEHMLELIRHILVSRFNVVIIGPTNSGKTHLIKSLIAELPDEERIVTIENRLEMRLRRDFPNKNIVEYETDEEDGLHNAPQAFKLALRQSPQRIIHAEIRDEDANIYVRACTRGHSGSMTTVHANTLEDVPEAITDMCMLDGRAMNPERLMKRITEYVTQVGIEMRQVDGKRRIVRIGGLYWTNGQTEVKEWVHYDRKQGTWVFHEIAGRPAYGSTSNIARKSMAQLKERLI</sequence>
<dbReference type="Proteomes" id="UP000640274">
    <property type="component" value="Unassembled WGS sequence"/>
</dbReference>
<dbReference type="Pfam" id="PF00437">
    <property type="entry name" value="T2SSE"/>
    <property type="match status" value="1"/>
</dbReference>
<protein>
    <submittedName>
        <fullName evidence="3">Flp pilus assembly complex ATPase component TadA</fullName>
    </submittedName>
</protein>
<evidence type="ECO:0000313" key="4">
    <source>
        <dbReference type="Proteomes" id="UP000640274"/>
    </source>
</evidence>
<dbReference type="EMBL" id="JAELUP010000031">
    <property type="protein sequence ID" value="MBJ6361528.1"/>
    <property type="molecule type" value="Genomic_DNA"/>
</dbReference>
<dbReference type="Gene3D" id="3.30.450.380">
    <property type="match status" value="1"/>
</dbReference>
<dbReference type="Gene3D" id="3.40.50.300">
    <property type="entry name" value="P-loop containing nucleotide triphosphate hydrolases"/>
    <property type="match status" value="1"/>
</dbReference>
<dbReference type="InterPro" id="IPR001482">
    <property type="entry name" value="T2SS/T4SS_dom"/>
</dbReference>
<gene>
    <name evidence="3" type="primary">tadA</name>
    <name evidence="3" type="ORF">JFN88_09465</name>
</gene>
<dbReference type="InterPro" id="IPR027417">
    <property type="entry name" value="P-loop_NTPase"/>
</dbReference>
<evidence type="ECO:0000313" key="3">
    <source>
        <dbReference type="EMBL" id="MBJ6361528.1"/>
    </source>
</evidence>
<organism evidence="3 4">
    <name type="scientific">Paenibacillus roseus</name>
    <dbReference type="NCBI Taxonomy" id="2798579"/>
    <lineage>
        <taxon>Bacteria</taxon>
        <taxon>Bacillati</taxon>
        <taxon>Bacillota</taxon>
        <taxon>Bacilli</taxon>
        <taxon>Bacillales</taxon>
        <taxon>Paenibacillaceae</taxon>
        <taxon>Paenibacillus</taxon>
    </lineage>
</organism>
<name>A0A934J758_9BACL</name>
<feature type="domain" description="Bacterial type II secretion system protein E" evidence="2">
    <location>
        <begin position="209"/>
        <end position="375"/>
    </location>
</feature>
<proteinExistence type="inferred from homology"/>
<dbReference type="GO" id="GO:0016887">
    <property type="term" value="F:ATP hydrolysis activity"/>
    <property type="evidence" value="ECO:0007669"/>
    <property type="project" value="InterPro"/>
</dbReference>
<keyword evidence="4" id="KW-1185">Reference proteome</keyword>
<evidence type="ECO:0000259" key="2">
    <source>
        <dbReference type="Pfam" id="PF00437"/>
    </source>
</evidence>
<reference evidence="3" key="1">
    <citation type="submission" date="2020-12" db="EMBL/GenBank/DDBJ databases">
        <authorList>
            <person name="Huq M.A."/>
        </authorList>
    </citation>
    <scope>NUCLEOTIDE SEQUENCE</scope>
    <source>
        <strain evidence="3">MAHUQ-46</strain>
    </source>
</reference>
<dbReference type="PANTHER" id="PTHR30486:SF6">
    <property type="entry name" value="TYPE IV PILUS RETRACTATION ATPASE PILT"/>
    <property type="match status" value="1"/>
</dbReference>
<dbReference type="AlphaFoldDB" id="A0A934J758"/>
<dbReference type="SUPFAM" id="SSF52540">
    <property type="entry name" value="P-loop containing nucleoside triphosphate hydrolases"/>
    <property type="match status" value="1"/>
</dbReference>
<dbReference type="InterPro" id="IPR050921">
    <property type="entry name" value="T4SS_GSP_E_ATPase"/>
</dbReference>
<comment type="similarity">
    <text evidence="1">Belongs to the GSP E family.</text>
</comment>
<dbReference type="RefSeq" id="WP_199019081.1">
    <property type="nucleotide sequence ID" value="NZ_JAELUP010000031.1"/>
</dbReference>
<dbReference type="CDD" id="cd01130">
    <property type="entry name" value="VirB11-like_ATPase"/>
    <property type="match status" value="1"/>
</dbReference>
<accession>A0A934J758</accession>
<evidence type="ECO:0000256" key="1">
    <source>
        <dbReference type="ARBA" id="ARBA00006611"/>
    </source>
</evidence>
<dbReference type="PANTHER" id="PTHR30486">
    <property type="entry name" value="TWITCHING MOTILITY PROTEIN PILT"/>
    <property type="match status" value="1"/>
</dbReference>
<comment type="caution">
    <text evidence="3">The sequence shown here is derived from an EMBL/GenBank/DDBJ whole genome shotgun (WGS) entry which is preliminary data.</text>
</comment>